<comment type="caution">
    <text evidence="7">The sequence shown here is derived from an EMBL/GenBank/DDBJ whole genome shotgun (WGS) entry which is preliminary data.</text>
</comment>
<dbReference type="GO" id="GO:0003677">
    <property type="term" value="F:DNA binding"/>
    <property type="evidence" value="ECO:0007669"/>
    <property type="project" value="InterPro"/>
</dbReference>
<evidence type="ECO:0000259" key="5">
    <source>
        <dbReference type="Pfam" id="PF04542"/>
    </source>
</evidence>
<dbReference type="CDD" id="cd06171">
    <property type="entry name" value="Sigma70_r4"/>
    <property type="match status" value="1"/>
</dbReference>
<name>A0A4Q7N5V1_9BACT</name>
<keyword evidence="3" id="KW-0731">Sigma factor</keyword>
<dbReference type="InterPro" id="IPR014327">
    <property type="entry name" value="RNA_pol_sigma70_bacteroid"/>
</dbReference>
<feature type="domain" description="RNA polymerase sigma factor 70 region 4 type 2" evidence="6">
    <location>
        <begin position="126"/>
        <end position="176"/>
    </location>
</feature>
<dbReference type="GO" id="GO:0016987">
    <property type="term" value="F:sigma factor activity"/>
    <property type="evidence" value="ECO:0007669"/>
    <property type="project" value="UniProtKB-KW"/>
</dbReference>
<feature type="domain" description="RNA polymerase sigma-70 region 2" evidence="5">
    <location>
        <begin position="28"/>
        <end position="94"/>
    </location>
</feature>
<keyword evidence="4" id="KW-0804">Transcription</keyword>
<evidence type="ECO:0000259" key="6">
    <source>
        <dbReference type="Pfam" id="PF08281"/>
    </source>
</evidence>
<protein>
    <submittedName>
        <fullName evidence="7">RNA polymerase sigma-70 factor (ECF subfamily)</fullName>
    </submittedName>
</protein>
<dbReference type="NCBIfam" id="TIGR02985">
    <property type="entry name" value="Sig70_bacteroi1"/>
    <property type="match status" value="1"/>
</dbReference>
<dbReference type="InterPro" id="IPR014284">
    <property type="entry name" value="RNA_pol_sigma-70_dom"/>
</dbReference>
<evidence type="ECO:0000313" key="8">
    <source>
        <dbReference type="Proteomes" id="UP000293874"/>
    </source>
</evidence>
<organism evidence="7 8">
    <name type="scientific">Pseudobacter ginsenosidimutans</name>
    <dbReference type="NCBI Taxonomy" id="661488"/>
    <lineage>
        <taxon>Bacteria</taxon>
        <taxon>Pseudomonadati</taxon>
        <taxon>Bacteroidota</taxon>
        <taxon>Chitinophagia</taxon>
        <taxon>Chitinophagales</taxon>
        <taxon>Chitinophagaceae</taxon>
        <taxon>Pseudobacter</taxon>
    </lineage>
</organism>
<sequence length="199" mass="22793">MHLSPTYDEKLILQKIAEGSEDAFRIIFHQYAGKLRNYILKISSSKETAEDIVHDVFLNIWKNRHKLADIDQFDSYLFAAARHAAHRSFQRRAKETLIVAELQKTDSINIKSEGEDRITSREVQSAIQKAIQRLTPQQRKILLLSRDEGLSHQEIADLLGITRRTVSNTISEALQSMRNDIHISYGPYAVAIFVLHGII</sequence>
<keyword evidence="2" id="KW-0805">Transcription regulation</keyword>
<comment type="similarity">
    <text evidence="1">Belongs to the sigma-70 factor family. ECF subfamily.</text>
</comment>
<evidence type="ECO:0000256" key="4">
    <source>
        <dbReference type="ARBA" id="ARBA00023163"/>
    </source>
</evidence>
<accession>A0A4Q7N5V1</accession>
<dbReference type="OrthoDB" id="799938at2"/>
<dbReference type="InterPro" id="IPR013249">
    <property type="entry name" value="RNA_pol_sigma70_r4_t2"/>
</dbReference>
<dbReference type="AlphaFoldDB" id="A0A4Q7N5V1"/>
<dbReference type="Proteomes" id="UP000293874">
    <property type="component" value="Unassembled WGS sequence"/>
</dbReference>
<dbReference type="Gene3D" id="1.10.1740.10">
    <property type="match status" value="1"/>
</dbReference>
<dbReference type="InterPro" id="IPR013324">
    <property type="entry name" value="RNA_pol_sigma_r3/r4-like"/>
</dbReference>
<dbReference type="SUPFAM" id="SSF88946">
    <property type="entry name" value="Sigma2 domain of RNA polymerase sigma factors"/>
    <property type="match status" value="1"/>
</dbReference>
<dbReference type="GO" id="GO:0006352">
    <property type="term" value="P:DNA-templated transcription initiation"/>
    <property type="evidence" value="ECO:0007669"/>
    <property type="project" value="InterPro"/>
</dbReference>
<dbReference type="InterPro" id="IPR039425">
    <property type="entry name" value="RNA_pol_sigma-70-like"/>
</dbReference>
<dbReference type="Gene3D" id="1.10.10.10">
    <property type="entry name" value="Winged helix-like DNA-binding domain superfamily/Winged helix DNA-binding domain"/>
    <property type="match status" value="1"/>
</dbReference>
<dbReference type="InterPro" id="IPR036388">
    <property type="entry name" value="WH-like_DNA-bd_sf"/>
</dbReference>
<dbReference type="InterPro" id="IPR007627">
    <property type="entry name" value="RNA_pol_sigma70_r2"/>
</dbReference>
<evidence type="ECO:0000256" key="1">
    <source>
        <dbReference type="ARBA" id="ARBA00010641"/>
    </source>
</evidence>
<dbReference type="EMBL" id="SGXA01000001">
    <property type="protein sequence ID" value="RZS76429.1"/>
    <property type="molecule type" value="Genomic_DNA"/>
</dbReference>
<dbReference type="NCBIfam" id="TIGR02937">
    <property type="entry name" value="sigma70-ECF"/>
    <property type="match status" value="1"/>
</dbReference>
<proteinExistence type="inferred from homology"/>
<dbReference type="RefSeq" id="WP_158644124.1">
    <property type="nucleotide sequence ID" value="NZ_CP042431.1"/>
</dbReference>
<gene>
    <name evidence="7" type="ORF">EV199_2314</name>
</gene>
<keyword evidence="8" id="KW-1185">Reference proteome</keyword>
<reference evidence="7 8" key="1">
    <citation type="submission" date="2019-02" db="EMBL/GenBank/DDBJ databases">
        <title>Genomic Encyclopedia of Type Strains, Phase IV (KMG-IV): sequencing the most valuable type-strain genomes for metagenomic binning, comparative biology and taxonomic classification.</title>
        <authorList>
            <person name="Goeker M."/>
        </authorList>
    </citation>
    <scope>NUCLEOTIDE SEQUENCE [LARGE SCALE GENOMIC DNA]</scope>
    <source>
        <strain evidence="7 8">DSM 18116</strain>
    </source>
</reference>
<dbReference type="InterPro" id="IPR013325">
    <property type="entry name" value="RNA_pol_sigma_r2"/>
</dbReference>
<dbReference type="Pfam" id="PF08281">
    <property type="entry name" value="Sigma70_r4_2"/>
    <property type="match status" value="1"/>
</dbReference>
<evidence type="ECO:0000256" key="3">
    <source>
        <dbReference type="ARBA" id="ARBA00023082"/>
    </source>
</evidence>
<dbReference type="PANTHER" id="PTHR43133:SF46">
    <property type="entry name" value="RNA POLYMERASE SIGMA-70 FACTOR ECF SUBFAMILY"/>
    <property type="match status" value="1"/>
</dbReference>
<evidence type="ECO:0000256" key="2">
    <source>
        <dbReference type="ARBA" id="ARBA00023015"/>
    </source>
</evidence>
<evidence type="ECO:0000313" key="7">
    <source>
        <dbReference type="EMBL" id="RZS76429.1"/>
    </source>
</evidence>
<dbReference type="Pfam" id="PF04542">
    <property type="entry name" value="Sigma70_r2"/>
    <property type="match status" value="1"/>
</dbReference>
<dbReference type="SUPFAM" id="SSF88659">
    <property type="entry name" value="Sigma3 and sigma4 domains of RNA polymerase sigma factors"/>
    <property type="match status" value="1"/>
</dbReference>
<dbReference type="PANTHER" id="PTHR43133">
    <property type="entry name" value="RNA POLYMERASE ECF-TYPE SIGMA FACTO"/>
    <property type="match status" value="1"/>
</dbReference>